<feature type="compositionally biased region" description="Gly residues" evidence="1">
    <location>
        <begin position="61"/>
        <end position="70"/>
    </location>
</feature>
<evidence type="ECO:0000313" key="3">
    <source>
        <dbReference type="Proteomes" id="UP001162800"/>
    </source>
</evidence>
<accession>A0ABY6GHD9</accession>
<organism evidence="2 3">
    <name type="scientific">Comamonas endophytica</name>
    <dbReference type="NCBI Taxonomy" id="2949090"/>
    <lineage>
        <taxon>Bacteria</taxon>
        <taxon>Pseudomonadati</taxon>
        <taxon>Pseudomonadota</taxon>
        <taxon>Betaproteobacteria</taxon>
        <taxon>Burkholderiales</taxon>
        <taxon>Comamonadaceae</taxon>
        <taxon>Comamonas</taxon>
    </lineage>
</organism>
<protein>
    <submittedName>
        <fullName evidence="2">Uncharacterized protein</fullName>
    </submittedName>
</protein>
<sequence>MPGSPLQSLADQFPGYAGGNQPDIGPNHTGNNDLDNPVAGGSSTEFPAEKPIYPSHTGGDQMNGGVEGQGVGATPMPEPQVDLLMLAAPGEVKKAINSGLQETMGSLPTAEQRKKSSNSIGTYENGTPEDMQRVFDRLGLKNVEDISTTYGLGKREKLADYVEVVIRPGSSAGAPTMQIIVIDGNKKRTIQEIRFGRGQK</sequence>
<proteinExistence type="predicted"/>
<dbReference type="Proteomes" id="UP001162800">
    <property type="component" value="Plasmid unnamed1"/>
</dbReference>
<feature type="region of interest" description="Disordered" evidence="1">
    <location>
        <begin position="1"/>
        <end position="70"/>
    </location>
</feature>
<keyword evidence="3" id="KW-1185">Reference proteome</keyword>
<feature type="compositionally biased region" description="Polar residues" evidence="1">
    <location>
        <begin position="1"/>
        <end position="10"/>
    </location>
</feature>
<name>A0ABY6GHD9_9BURK</name>
<evidence type="ECO:0000256" key="1">
    <source>
        <dbReference type="SAM" id="MobiDB-lite"/>
    </source>
</evidence>
<keyword evidence="2" id="KW-0614">Plasmid</keyword>
<geneLocation type="plasmid" evidence="2 3">
    <name>unnamed1</name>
</geneLocation>
<dbReference type="RefSeq" id="WP_231043794.1">
    <property type="nucleotide sequence ID" value="NZ_CP106882.1"/>
</dbReference>
<evidence type="ECO:0000313" key="2">
    <source>
        <dbReference type="EMBL" id="UYG53897.1"/>
    </source>
</evidence>
<gene>
    <name evidence="2" type="ORF">M9799_18370</name>
</gene>
<dbReference type="EMBL" id="CP106882">
    <property type="protein sequence ID" value="UYG53897.1"/>
    <property type="molecule type" value="Genomic_DNA"/>
</dbReference>
<reference evidence="2" key="1">
    <citation type="submission" date="2022-09" db="EMBL/GenBank/DDBJ databases">
        <title>The complete genome of Acidovorax sp. 5MLIR.</title>
        <authorList>
            <person name="Liu L."/>
            <person name="Yue J."/>
            <person name="Yang F."/>
            <person name="Yuan J."/>
            <person name="Li L."/>
        </authorList>
    </citation>
    <scope>NUCLEOTIDE SEQUENCE</scope>
    <source>
        <strain evidence="2">5MLIR</strain>
        <plasmid evidence="2">unnamed1</plasmid>
    </source>
</reference>
<feature type="region of interest" description="Disordered" evidence="1">
    <location>
        <begin position="106"/>
        <end position="128"/>
    </location>
</feature>